<reference evidence="7 8" key="1">
    <citation type="submission" date="2016-02" db="EMBL/GenBank/DDBJ databases">
        <title>Genome sequence of Marichromatium gracile YL-28, a purple sulfur bacterium.</title>
        <authorList>
            <person name="Zhao C."/>
            <person name="Hong X."/>
            <person name="Chen S."/>
            <person name="Yang S."/>
        </authorList>
    </citation>
    <scope>NUCLEOTIDE SEQUENCE [LARGE SCALE GENOMIC DNA]</scope>
    <source>
        <strain evidence="7 8">YL28</strain>
    </source>
</reference>
<dbReference type="Gene3D" id="1.10.150.130">
    <property type="match status" value="1"/>
</dbReference>
<dbReference type="SUPFAM" id="SSF56349">
    <property type="entry name" value="DNA breaking-rejoining enzymes"/>
    <property type="match status" value="1"/>
</dbReference>
<evidence type="ECO:0000313" key="8">
    <source>
        <dbReference type="Proteomes" id="UP000075766"/>
    </source>
</evidence>
<evidence type="ECO:0000313" key="7">
    <source>
        <dbReference type="EMBL" id="KXX64013.1"/>
    </source>
</evidence>
<evidence type="ECO:0000256" key="1">
    <source>
        <dbReference type="ARBA" id="ARBA00008857"/>
    </source>
</evidence>
<organism evidence="7 8">
    <name type="scientific">Marichromatium gracile</name>
    <name type="common">Chromatium gracile</name>
    <dbReference type="NCBI Taxonomy" id="1048"/>
    <lineage>
        <taxon>Bacteria</taxon>
        <taxon>Pseudomonadati</taxon>
        <taxon>Pseudomonadota</taxon>
        <taxon>Gammaproteobacteria</taxon>
        <taxon>Chromatiales</taxon>
        <taxon>Chromatiaceae</taxon>
        <taxon>Marichromatium</taxon>
    </lineage>
</organism>
<dbReference type="Gene3D" id="1.10.443.10">
    <property type="entry name" value="Intergrase catalytic core"/>
    <property type="match status" value="1"/>
</dbReference>
<name>A0ABR5VE71_MARGR</name>
<dbReference type="InterPro" id="IPR011010">
    <property type="entry name" value="DNA_brk_join_enz"/>
</dbReference>
<proteinExistence type="inferred from homology"/>
<evidence type="ECO:0000256" key="5">
    <source>
        <dbReference type="PROSITE-ProRule" id="PRU01248"/>
    </source>
</evidence>
<keyword evidence="4" id="KW-0233">DNA recombination</keyword>
<dbReference type="EMBL" id="LSYU01000068">
    <property type="protein sequence ID" value="KXX64013.1"/>
    <property type="molecule type" value="Genomic_DNA"/>
</dbReference>
<dbReference type="InterPro" id="IPR010998">
    <property type="entry name" value="Integrase_recombinase_N"/>
</dbReference>
<evidence type="ECO:0000259" key="6">
    <source>
        <dbReference type="PROSITE" id="PS51900"/>
    </source>
</evidence>
<evidence type="ECO:0000256" key="3">
    <source>
        <dbReference type="ARBA" id="ARBA00023125"/>
    </source>
</evidence>
<keyword evidence="3 5" id="KW-0238">DNA-binding</keyword>
<comment type="caution">
    <text evidence="7">The sequence shown here is derived from an EMBL/GenBank/DDBJ whole genome shotgun (WGS) entry which is preliminary data.</text>
</comment>
<dbReference type="InterPro" id="IPR013762">
    <property type="entry name" value="Integrase-like_cat_sf"/>
</dbReference>
<dbReference type="PANTHER" id="PTHR30629">
    <property type="entry name" value="PROPHAGE INTEGRASE"/>
    <property type="match status" value="1"/>
</dbReference>
<dbReference type="InterPro" id="IPR044068">
    <property type="entry name" value="CB"/>
</dbReference>
<sequence>MDPDTGKNGKAIPLGPDKSAALRKWAELMGDQASTEQTIKGLWIRYKREELPRKAQATQRSAKQQSRRLMAVFGDMAPGAIEPRHAIQYLDKRGQQSPTQANREIALLRHMLTKATHWGILQRNPLLGLQYRNPEQPRDRYVTDAELENAIQRARPWMAALMWLAYLTGLRRGDVLRLTRFQLKPEGIETKEQKTGKRVLIEWTPKLRRVVDQALADSPDDRLFPLTESAVDNAWGRFQRSLAADGFERFLLKDLRAKHATDFEATGGDATNQLGHSGRAVTVRHYLRKPRRVVPLKPS</sequence>
<dbReference type="Proteomes" id="UP000075766">
    <property type="component" value="Unassembled WGS sequence"/>
</dbReference>
<feature type="domain" description="Core-binding (CB)" evidence="6">
    <location>
        <begin position="34"/>
        <end position="116"/>
    </location>
</feature>
<dbReference type="InterPro" id="IPR050808">
    <property type="entry name" value="Phage_Integrase"/>
</dbReference>
<keyword evidence="8" id="KW-1185">Reference proteome</keyword>
<dbReference type="PANTHER" id="PTHR30629:SF2">
    <property type="entry name" value="PROPHAGE INTEGRASE INTS-RELATED"/>
    <property type="match status" value="1"/>
</dbReference>
<evidence type="ECO:0000256" key="2">
    <source>
        <dbReference type="ARBA" id="ARBA00022908"/>
    </source>
</evidence>
<protein>
    <recommendedName>
        <fullName evidence="6">Core-binding (CB) domain-containing protein</fullName>
    </recommendedName>
</protein>
<gene>
    <name evidence="7" type="ORF">AY586_15160</name>
</gene>
<dbReference type="PROSITE" id="PS51900">
    <property type="entry name" value="CB"/>
    <property type="match status" value="1"/>
</dbReference>
<accession>A0ABR5VE71</accession>
<comment type="similarity">
    <text evidence="1">Belongs to the 'phage' integrase family.</text>
</comment>
<keyword evidence="2" id="KW-0229">DNA integration</keyword>
<evidence type="ECO:0000256" key="4">
    <source>
        <dbReference type="ARBA" id="ARBA00023172"/>
    </source>
</evidence>